<feature type="region of interest" description="Disordered" evidence="1">
    <location>
        <begin position="53"/>
        <end position="87"/>
    </location>
</feature>
<dbReference type="EMBL" id="RRYP01000324">
    <property type="protein sequence ID" value="TNV87596.1"/>
    <property type="molecule type" value="Genomic_DNA"/>
</dbReference>
<comment type="caution">
    <text evidence="2">The sequence shown here is derived from an EMBL/GenBank/DDBJ whole genome shotgun (WGS) entry which is preliminary data.</text>
</comment>
<evidence type="ECO:0000256" key="1">
    <source>
        <dbReference type="SAM" id="MobiDB-lite"/>
    </source>
</evidence>
<dbReference type="Proteomes" id="UP000785679">
    <property type="component" value="Unassembled WGS sequence"/>
</dbReference>
<reference evidence="2" key="1">
    <citation type="submission" date="2019-06" db="EMBL/GenBank/DDBJ databases">
        <authorList>
            <person name="Zheng W."/>
        </authorList>
    </citation>
    <scope>NUCLEOTIDE SEQUENCE</scope>
    <source>
        <strain evidence="2">QDHG01</strain>
    </source>
</reference>
<evidence type="ECO:0000313" key="2">
    <source>
        <dbReference type="EMBL" id="TNV87596.1"/>
    </source>
</evidence>
<proteinExistence type="predicted"/>
<keyword evidence="3" id="KW-1185">Reference proteome</keyword>
<evidence type="ECO:0000313" key="3">
    <source>
        <dbReference type="Proteomes" id="UP000785679"/>
    </source>
</evidence>
<accession>A0A8J8P8S4</accession>
<dbReference type="AlphaFoldDB" id="A0A8J8P8S4"/>
<feature type="compositionally biased region" description="Polar residues" evidence="1">
    <location>
        <begin position="60"/>
        <end position="80"/>
    </location>
</feature>
<gene>
    <name evidence="2" type="ORF">FGO68_gene6439</name>
</gene>
<sequence length="110" mass="13198">MFKVLKLIKLLQRDFEVSFEYFKYGYLSKAIQLRLDGLKISFKFLIFKKIQDDAKKRSIWQKSSNPSNGSDSREYQGQSRPQRERDTRFIKGRLIEQLRQEDTQGLSREE</sequence>
<name>A0A8J8P8S4_HALGN</name>
<protein>
    <submittedName>
        <fullName evidence="2">Uncharacterized protein</fullName>
    </submittedName>
</protein>
<organism evidence="2 3">
    <name type="scientific">Halteria grandinella</name>
    <dbReference type="NCBI Taxonomy" id="5974"/>
    <lineage>
        <taxon>Eukaryota</taxon>
        <taxon>Sar</taxon>
        <taxon>Alveolata</taxon>
        <taxon>Ciliophora</taxon>
        <taxon>Intramacronucleata</taxon>
        <taxon>Spirotrichea</taxon>
        <taxon>Stichotrichia</taxon>
        <taxon>Sporadotrichida</taxon>
        <taxon>Halteriidae</taxon>
        <taxon>Halteria</taxon>
    </lineage>
</organism>